<proteinExistence type="predicted"/>
<dbReference type="AlphaFoldDB" id="A0A6P5EQF4"/>
<reference evidence="3" key="2">
    <citation type="submission" date="2025-08" db="UniProtKB">
        <authorList>
            <consortium name="RefSeq"/>
        </authorList>
    </citation>
    <scope>IDENTIFICATION</scope>
    <source>
        <tissue evidence="3">Leaf</tissue>
    </source>
</reference>
<organism evidence="2 3">
    <name type="scientific">Ananas comosus</name>
    <name type="common">Pineapple</name>
    <name type="synonym">Ananas ananas</name>
    <dbReference type="NCBI Taxonomy" id="4615"/>
    <lineage>
        <taxon>Eukaryota</taxon>
        <taxon>Viridiplantae</taxon>
        <taxon>Streptophyta</taxon>
        <taxon>Embryophyta</taxon>
        <taxon>Tracheophyta</taxon>
        <taxon>Spermatophyta</taxon>
        <taxon>Magnoliopsida</taxon>
        <taxon>Liliopsida</taxon>
        <taxon>Poales</taxon>
        <taxon>Bromeliaceae</taxon>
        <taxon>Bromelioideae</taxon>
        <taxon>Ananas</taxon>
    </lineage>
</organism>
<dbReference type="GeneID" id="109706875"/>
<reference evidence="2" key="1">
    <citation type="journal article" date="2015" name="Nat. Genet.">
        <title>The pineapple genome and the evolution of CAM photosynthesis.</title>
        <authorList>
            <person name="Ming R."/>
            <person name="VanBuren R."/>
            <person name="Wai C.M."/>
            <person name="Tang H."/>
            <person name="Schatz M.C."/>
            <person name="Bowers J.E."/>
            <person name="Lyons E."/>
            <person name="Wang M.L."/>
            <person name="Chen J."/>
            <person name="Biggers E."/>
            <person name="Zhang J."/>
            <person name="Huang L."/>
            <person name="Zhang L."/>
            <person name="Miao W."/>
            <person name="Zhang J."/>
            <person name="Ye Z."/>
            <person name="Miao C."/>
            <person name="Lin Z."/>
            <person name="Wang H."/>
            <person name="Zhou H."/>
            <person name="Yim W.C."/>
            <person name="Priest H.D."/>
            <person name="Zheng C."/>
            <person name="Woodhouse M."/>
            <person name="Edger P.P."/>
            <person name="Guyot R."/>
            <person name="Guo H.B."/>
            <person name="Guo H."/>
            <person name="Zheng G."/>
            <person name="Singh R."/>
            <person name="Sharma A."/>
            <person name="Min X."/>
            <person name="Zheng Y."/>
            <person name="Lee H."/>
            <person name="Gurtowski J."/>
            <person name="Sedlazeck F.J."/>
            <person name="Harkess A."/>
            <person name="McKain M.R."/>
            <person name="Liao Z."/>
            <person name="Fang J."/>
            <person name="Liu J."/>
            <person name="Zhang X."/>
            <person name="Zhang Q."/>
            <person name="Hu W."/>
            <person name="Qin Y."/>
            <person name="Wang K."/>
            <person name="Chen L.Y."/>
            <person name="Shirley N."/>
            <person name="Lin Y.R."/>
            <person name="Liu L.Y."/>
            <person name="Hernandez A.G."/>
            <person name="Wright C.L."/>
            <person name="Bulone V."/>
            <person name="Tuskan G.A."/>
            <person name="Heath K."/>
            <person name="Zee F."/>
            <person name="Moore P.H."/>
            <person name="Sunkar R."/>
            <person name="Leebens-Mack J.H."/>
            <person name="Mockler T."/>
            <person name="Bennetzen J.L."/>
            <person name="Freeling M."/>
            <person name="Sankoff D."/>
            <person name="Paterson A.H."/>
            <person name="Zhu X."/>
            <person name="Yang X."/>
            <person name="Smith J.A."/>
            <person name="Cushman J.C."/>
            <person name="Paull R.E."/>
            <person name="Yu Q."/>
        </authorList>
    </citation>
    <scope>NUCLEOTIDE SEQUENCE [LARGE SCALE GENOMIC DNA]</scope>
    <source>
        <strain evidence="2">cv. F153</strain>
    </source>
</reference>
<feature type="region of interest" description="Disordered" evidence="1">
    <location>
        <begin position="1"/>
        <end position="36"/>
    </location>
</feature>
<accession>A0A6P5EQF4</accession>
<protein>
    <submittedName>
        <fullName evidence="3">Uncharacterized protein LOC109706875</fullName>
    </submittedName>
</protein>
<gene>
    <name evidence="3" type="primary">LOC109706875</name>
</gene>
<keyword evidence="2" id="KW-1185">Reference proteome</keyword>
<dbReference type="RefSeq" id="XP_020083480.1">
    <property type="nucleotide sequence ID" value="XM_020227891.1"/>
</dbReference>
<evidence type="ECO:0000313" key="2">
    <source>
        <dbReference type="Proteomes" id="UP000515123"/>
    </source>
</evidence>
<name>A0A6P5EQF4_ANACO</name>
<sequence>MAAAMAARGSGSGRLDKEAMDAGNRFESSKKRRRPSAGNLVVNLASINPDIFENANLWSGQLVKLLELRLVLYTRQLIEPVTYKFLQESSWASKLYSVQVWQHYYGSGVL</sequence>
<dbReference type="Proteomes" id="UP000515123">
    <property type="component" value="Linkage group 2"/>
</dbReference>
<evidence type="ECO:0000256" key="1">
    <source>
        <dbReference type="SAM" id="MobiDB-lite"/>
    </source>
</evidence>
<evidence type="ECO:0000313" key="3">
    <source>
        <dbReference type="RefSeq" id="XP_020083480.1"/>
    </source>
</evidence>